<dbReference type="SUPFAM" id="SSF103473">
    <property type="entry name" value="MFS general substrate transporter"/>
    <property type="match status" value="1"/>
</dbReference>
<dbReference type="Pfam" id="PF05977">
    <property type="entry name" value="MFS_3"/>
    <property type="match status" value="1"/>
</dbReference>
<keyword evidence="8" id="KW-1185">Reference proteome</keyword>
<keyword evidence="5" id="KW-1133">Transmembrane helix</keyword>
<dbReference type="PANTHER" id="PTHR23513">
    <property type="entry name" value="INTEGRAL MEMBRANE EFFLUX PROTEIN-RELATED"/>
    <property type="match status" value="1"/>
</dbReference>
<dbReference type="EMBL" id="CP016757">
    <property type="protein sequence ID" value="ANZ46437.1"/>
    <property type="molecule type" value="Genomic_DNA"/>
</dbReference>
<dbReference type="InterPro" id="IPR036259">
    <property type="entry name" value="MFS_trans_sf"/>
</dbReference>
<evidence type="ECO:0000256" key="2">
    <source>
        <dbReference type="ARBA" id="ARBA00022448"/>
    </source>
</evidence>
<dbReference type="AlphaFoldDB" id="A0A1B2I928"/>
<evidence type="ECO:0000313" key="8">
    <source>
        <dbReference type="Proteomes" id="UP000093044"/>
    </source>
</evidence>
<keyword evidence="2" id="KW-0813">Transport</keyword>
<comment type="subcellular location">
    <subcellularLocation>
        <location evidence="1">Cell membrane</location>
        <topology evidence="1">Multi-pass membrane protein</topology>
    </subcellularLocation>
</comment>
<evidence type="ECO:0000256" key="1">
    <source>
        <dbReference type="ARBA" id="ARBA00004651"/>
    </source>
</evidence>
<dbReference type="InterPro" id="IPR020846">
    <property type="entry name" value="MFS_dom"/>
</dbReference>
<proteinExistence type="predicted"/>
<protein>
    <submittedName>
        <fullName evidence="7">MFS transporter permease</fullName>
    </submittedName>
</protein>
<accession>A0A1B2I928</accession>
<evidence type="ECO:0000256" key="5">
    <source>
        <dbReference type="ARBA" id="ARBA00022989"/>
    </source>
</evidence>
<sequence>MPLTERAVSMLGAIFSSLKHRDFRIFWIGQCVSLMGTWMQRTALIWLVYTMTDSPFLVGLVGVAQFLPMLLFTLFAGAVVDRFPKRKILIVTQSLLMLQAFALAMLAFFNSEQYWQLLLLCAFLGITTTIDMPARLSFFADLVGKEDVMNAVSLNSSIVNLARIIGPAVAGIVMMKFGAAVCFLINALSFLAVIYSLTRIETKDSVAPPQKRNMLEEVKEGLAYIKNDETLYLNAVFLAIVSTFAMNSEVIIPVFAKTVLGMGAGAYTKLLSAAGAGSLAGAVTMASLSKKGVRKWILLVGAAATLSVQVLMAIAWNYALALLFVAMIGFFNLVFLNAGNSIFQVYAPDKYRGRVMSVYSFLTQGSLPVGNFFAGTAMQAFGGWAGYPACGLTAFICLALFMGNKKEVVKGWFRAASLQE</sequence>
<dbReference type="GO" id="GO:0005886">
    <property type="term" value="C:plasma membrane"/>
    <property type="evidence" value="ECO:0007669"/>
    <property type="project" value="UniProtKB-SubCell"/>
</dbReference>
<gene>
    <name evidence="7" type="ORF">BED41_15815</name>
</gene>
<evidence type="ECO:0000256" key="4">
    <source>
        <dbReference type="ARBA" id="ARBA00022692"/>
    </source>
</evidence>
<dbReference type="Proteomes" id="UP000093044">
    <property type="component" value="Chromosome"/>
</dbReference>
<evidence type="ECO:0000313" key="7">
    <source>
        <dbReference type="EMBL" id="ANZ46437.1"/>
    </source>
</evidence>
<organism evidence="7 8">
    <name type="scientific">Cloacibacillus porcorum</name>
    <dbReference type="NCBI Taxonomy" id="1197717"/>
    <lineage>
        <taxon>Bacteria</taxon>
        <taxon>Thermotogati</taxon>
        <taxon>Synergistota</taxon>
        <taxon>Synergistia</taxon>
        <taxon>Synergistales</taxon>
        <taxon>Synergistaceae</taxon>
        <taxon>Cloacibacillus</taxon>
    </lineage>
</organism>
<name>A0A1B2I928_9BACT</name>
<keyword evidence="6" id="KW-0472">Membrane</keyword>
<evidence type="ECO:0000256" key="6">
    <source>
        <dbReference type="ARBA" id="ARBA00023136"/>
    </source>
</evidence>
<dbReference type="PROSITE" id="PS50850">
    <property type="entry name" value="MFS"/>
    <property type="match status" value="1"/>
</dbReference>
<dbReference type="PANTHER" id="PTHR23513:SF11">
    <property type="entry name" value="STAPHYLOFERRIN A TRANSPORTER"/>
    <property type="match status" value="1"/>
</dbReference>
<dbReference type="GO" id="GO:0022857">
    <property type="term" value="F:transmembrane transporter activity"/>
    <property type="evidence" value="ECO:0007669"/>
    <property type="project" value="InterPro"/>
</dbReference>
<reference evidence="7" key="1">
    <citation type="submission" date="2016-08" db="EMBL/GenBank/DDBJ databases">
        <title>Complete genome of Cloacibacillus porcorum.</title>
        <authorList>
            <person name="Looft T."/>
            <person name="Bayles D.O."/>
            <person name="Alt D.P."/>
        </authorList>
    </citation>
    <scope>NUCLEOTIDE SEQUENCE [LARGE SCALE GENOMIC DNA]</scope>
    <source>
        <strain evidence="7">CL-84</strain>
    </source>
</reference>
<dbReference type="OrthoDB" id="9763297at2"/>
<keyword evidence="4" id="KW-0812">Transmembrane</keyword>
<dbReference type="InterPro" id="IPR010290">
    <property type="entry name" value="TM_effector"/>
</dbReference>
<dbReference type="CDD" id="cd06173">
    <property type="entry name" value="MFS_MefA_like"/>
    <property type="match status" value="1"/>
</dbReference>
<keyword evidence="3" id="KW-1003">Cell membrane</keyword>
<dbReference type="KEGG" id="cpor:BED41_15815"/>
<dbReference type="Gene3D" id="1.20.1250.20">
    <property type="entry name" value="MFS general substrate transporter like domains"/>
    <property type="match status" value="1"/>
</dbReference>
<evidence type="ECO:0000256" key="3">
    <source>
        <dbReference type="ARBA" id="ARBA00022475"/>
    </source>
</evidence>